<organism evidence="5 6">
    <name type="scientific">Paenibacillus whitsoniae</name>
    <dbReference type="NCBI Taxonomy" id="2496558"/>
    <lineage>
        <taxon>Bacteria</taxon>
        <taxon>Bacillati</taxon>
        <taxon>Bacillota</taxon>
        <taxon>Bacilli</taxon>
        <taxon>Bacillales</taxon>
        <taxon>Paenibacillaceae</taxon>
        <taxon>Paenibacillus</taxon>
    </lineage>
</organism>
<dbReference type="InterPro" id="IPR037923">
    <property type="entry name" value="HTH-like"/>
</dbReference>
<dbReference type="PANTHER" id="PTHR43280:SF2">
    <property type="entry name" value="HTH-TYPE TRANSCRIPTIONAL REGULATOR EXSA"/>
    <property type="match status" value="1"/>
</dbReference>
<dbReference type="PRINTS" id="PR00032">
    <property type="entry name" value="HTHARAC"/>
</dbReference>
<dbReference type="PROSITE" id="PS00041">
    <property type="entry name" value="HTH_ARAC_FAMILY_1"/>
    <property type="match status" value="1"/>
</dbReference>
<dbReference type="RefSeq" id="WP_126142136.1">
    <property type="nucleotide sequence ID" value="NZ_RXHU01000042.1"/>
</dbReference>
<proteinExistence type="predicted"/>
<evidence type="ECO:0000256" key="1">
    <source>
        <dbReference type="ARBA" id="ARBA00023015"/>
    </source>
</evidence>
<dbReference type="Gene3D" id="2.60.120.280">
    <property type="entry name" value="Regulatory protein AraC"/>
    <property type="match status" value="1"/>
</dbReference>
<dbReference type="InterPro" id="IPR018060">
    <property type="entry name" value="HTH_AraC"/>
</dbReference>
<dbReference type="InterPro" id="IPR003313">
    <property type="entry name" value="AraC-bd"/>
</dbReference>
<keyword evidence="3" id="KW-0804">Transcription</keyword>
<reference evidence="5 6" key="1">
    <citation type="submission" date="2018-12" db="EMBL/GenBank/DDBJ databases">
        <title>Bacillus ochoae sp. nov., Paenibacillus whitsoniae sp. nov., Paenibacillus spiritus sp. nov. Isolated from the Mars Exploration Rover during spacecraft assembly.</title>
        <authorList>
            <person name="Seuylemezian A."/>
            <person name="Vaishampayan P."/>
        </authorList>
    </citation>
    <scope>NUCLEOTIDE SEQUENCE [LARGE SCALE GENOMIC DNA]</scope>
    <source>
        <strain evidence="5 6">MER 54</strain>
    </source>
</reference>
<comment type="caution">
    <text evidence="5">The sequence shown here is derived from an EMBL/GenBank/DDBJ whole genome shotgun (WGS) entry which is preliminary data.</text>
</comment>
<sequence length="278" mass="31988">MAKHTMDYAINEMRAYGILISGHYKENEHYVVQRPPGIVDWLFMYTISGEGMVITEEDGVVCRQGDVALLLPGLSHHYRTHGSSWEFVWVHFIPDPEWNTWMRFPERCNRFVHISIADMPYRFVIEEAMKRMHLHSLQGANSLHIRLSMIALEEALLHVRLASMTGSVAAIDPRIADILHFLQHSFRNKVSLPELAKRSCLSTSRLSHLFKEQVGDTIVNTLHKFRLEKAAQLLVYTTRQVSEIAEDVGFDSIDHFSRLFKAYFSVTPSTYRKDKAGG</sequence>
<dbReference type="GO" id="GO:0043565">
    <property type="term" value="F:sequence-specific DNA binding"/>
    <property type="evidence" value="ECO:0007669"/>
    <property type="project" value="InterPro"/>
</dbReference>
<dbReference type="EMBL" id="RXHU01000042">
    <property type="protein sequence ID" value="RTE08920.1"/>
    <property type="molecule type" value="Genomic_DNA"/>
</dbReference>
<evidence type="ECO:0000256" key="3">
    <source>
        <dbReference type="ARBA" id="ARBA00023163"/>
    </source>
</evidence>
<dbReference type="InterPro" id="IPR009057">
    <property type="entry name" value="Homeodomain-like_sf"/>
</dbReference>
<keyword evidence="1" id="KW-0805">Transcription regulation</keyword>
<gene>
    <name evidence="5" type="ORF">EJQ19_15500</name>
</gene>
<dbReference type="SUPFAM" id="SSF46689">
    <property type="entry name" value="Homeodomain-like"/>
    <property type="match status" value="1"/>
</dbReference>
<dbReference type="InterPro" id="IPR018062">
    <property type="entry name" value="HTH_AraC-typ_CS"/>
</dbReference>
<dbReference type="PANTHER" id="PTHR43280">
    <property type="entry name" value="ARAC-FAMILY TRANSCRIPTIONAL REGULATOR"/>
    <property type="match status" value="1"/>
</dbReference>
<keyword evidence="6" id="KW-1185">Reference proteome</keyword>
<keyword evidence="2" id="KW-0238">DNA-binding</keyword>
<dbReference type="Gene3D" id="1.10.10.60">
    <property type="entry name" value="Homeodomain-like"/>
    <property type="match status" value="2"/>
</dbReference>
<dbReference type="Pfam" id="PF12833">
    <property type="entry name" value="HTH_18"/>
    <property type="match status" value="1"/>
</dbReference>
<dbReference type="GO" id="GO:0003700">
    <property type="term" value="F:DNA-binding transcription factor activity"/>
    <property type="evidence" value="ECO:0007669"/>
    <property type="project" value="InterPro"/>
</dbReference>
<dbReference type="Proteomes" id="UP000276128">
    <property type="component" value="Unassembled WGS sequence"/>
</dbReference>
<evidence type="ECO:0000259" key="4">
    <source>
        <dbReference type="PROSITE" id="PS01124"/>
    </source>
</evidence>
<name>A0A3S0AP23_9BACL</name>
<dbReference type="SMART" id="SM00342">
    <property type="entry name" value="HTH_ARAC"/>
    <property type="match status" value="1"/>
</dbReference>
<dbReference type="AlphaFoldDB" id="A0A3S0AP23"/>
<dbReference type="SUPFAM" id="SSF51215">
    <property type="entry name" value="Regulatory protein AraC"/>
    <property type="match status" value="1"/>
</dbReference>
<dbReference type="Pfam" id="PF02311">
    <property type="entry name" value="AraC_binding"/>
    <property type="match status" value="1"/>
</dbReference>
<dbReference type="OrthoDB" id="9803764at2"/>
<dbReference type="InterPro" id="IPR020449">
    <property type="entry name" value="Tscrpt_reg_AraC-type_HTH"/>
</dbReference>
<accession>A0A3S0AP23</accession>
<evidence type="ECO:0000256" key="2">
    <source>
        <dbReference type="ARBA" id="ARBA00023125"/>
    </source>
</evidence>
<dbReference type="PROSITE" id="PS01124">
    <property type="entry name" value="HTH_ARAC_FAMILY_2"/>
    <property type="match status" value="1"/>
</dbReference>
<evidence type="ECO:0000313" key="6">
    <source>
        <dbReference type="Proteomes" id="UP000276128"/>
    </source>
</evidence>
<feature type="domain" description="HTH araC/xylS-type" evidence="4">
    <location>
        <begin position="176"/>
        <end position="274"/>
    </location>
</feature>
<evidence type="ECO:0000313" key="5">
    <source>
        <dbReference type="EMBL" id="RTE08920.1"/>
    </source>
</evidence>
<protein>
    <submittedName>
        <fullName evidence="5">Helix-turn-helix domain-containing protein</fullName>
    </submittedName>
</protein>